<evidence type="ECO:0000259" key="9">
    <source>
        <dbReference type="Pfam" id="PF25987"/>
    </source>
</evidence>
<feature type="region of interest" description="Disordered" evidence="7">
    <location>
        <begin position="483"/>
        <end position="557"/>
    </location>
</feature>
<dbReference type="Proteomes" id="UP000824540">
    <property type="component" value="Unassembled WGS sequence"/>
</dbReference>
<evidence type="ECO:0000313" key="10">
    <source>
        <dbReference type="EMBL" id="KAG9334952.1"/>
    </source>
</evidence>
<dbReference type="PANTHER" id="PTHR35578:SF6">
    <property type="entry name" value="PROLINE-RICH TRANSMEMBRANE PROTEIN 4"/>
    <property type="match status" value="1"/>
</dbReference>
<evidence type="ECO:0000256" key="5">
    <source>
        <dbReference type="ARBA" id="ARBA00022989"/>
    </source>
</evidence>
<feature type="region of interest" description="Disordered" evidence="7">
    <location>
        <begin position="968"/>
        <end position="1013"/>
    </location>
</feature>
<gene>
    <name evidence="10" type="ORF">JZ751_006275</name>
</gene>
<feature type="compositionally biased region" description="Polar residues" evidence="7">
    <location>
        <begin position="155"/>
        <end position="165"/>
    </location>
</feature>
<dbReference type="InterPro" id="IPR059081">
    <property type="entry name" value="PRRT3-4"/>
</dbReference>
<organism evidence="10 11">
    <name type="scientific">Albula glossodonta</name>
    <name type="common">roundjaw bonefish</name>
    <dbReference type="NCBI Taxonomy" id="121402"/>
    <lineage>
        <taxon>Eukaryota</taxon>
        <taxon>Metazoa</taxon>
        <taxon>Chordata</taxon>
        <taxon>Craniata</taxon>
        <taxon>Vertebrata</taxon>
        <taxon>Euteleostomi</taxon>
        <taxon>Actinopterygii</taxon>
        <taxon>Neopterygii</taxon>
        <taxon>Teleostei</taxon>
        <taxon>Albuliformes</taxon>
        <taxon>Albulidae</taxon>
        <taxon>Albula</taxon>
    </lineage>
</organism>
<feature type="transmembrane region" description="Helical" evidence="8">
    <location>
        <begin position="729"/>
        <end position="754"/>
    </location>
</feature>
<proteinExistence type="predicted"/>
<dbReference type="Pfam" id="PF25987">
    <property type="entry name" value="PRRT3"/>
    <property type="match status" value="1"/>
</dbReference>
<evidence type="ECO:0000256" key="8">
    <source>
        <dbReference type="SAM" id="Phobius"/>
    </source>
</evidence>
<dbReference type="PANTHER" id="PTHR35578">
    <property type="entry name" value="PROLINE-RICH TRANSMEMBRANE PROTEIN 4-RELATED"/>
    <property type="match status" value="1"/>
</dbReference>
<accession>A0A8T2NB90</accession>
<comment type="caution">
    <text evidence="10">The sequence shown here is derived from an EMBL/GenBank/DDBJ whole genome shotgun (WGS) entry which is preliminary data.</text>
</comment>
<feature type="transmembrane region" description="Helical" evidence="8">
    <location>
        <begin position="658"/>
        <end position="679"/>
    </location>
</feature>
<feature type="compositionally biased region" description="Low complexity" evidence="7">
    <location>
        <begin position="524"/>
        <end position="538"/>
    </location>
</feature>
<reference evidence="10" key="1">
    <citation type="thesis" date="2021" institute="BYU ScholarsArchive" country="Provo, UT, USA">
        <title>Applications of and Algorithms for Genome Assembly and Genomic Analyses with an Emphasis on Marine Teleosts.</title>
        <authorList>
            <person name="Pickett B.D."/>
        </authorList>
    </citation>
    <scope>NUCLEOTIDE SEQUENCE</scope>
    <source>
        <strain evidence="10">HI-2016</strain>
    </source>
</reference>
<evidence type="ECO:0000256" key="6">
    <source>
        <dbReference type="ARBA" id="ARBA00023136"/>
    </source>
</evidence>
<evidence type="ECO:0000256" key="3">
    <source>
        <dbReference type="ARBA" id="ARBA00022692"/>
    </source>
</evidence>
<dbReference type="InterPro" id="IPR052836">
    <property type="entry name" value="PRRT_domain-containing"/>
</dbReference>
<dbReference type="OrthoDB" id="10066605at2759"/>
<keyword evidence="4" id="KW-0732">Signal</keyword>
<feature type="region of interest" description="Disordered" evidence="7">
    <location>
        <begin position="574"/>
        <end position="596"/>
    </location>
</feature>
<dbReference type="EMBL" id="JAFBMS010000133">
    <property type="protein sequence ID" value="KAG9334952.1"/>
    <property type="molecule type" value="Genomic_DNA"/>
</dbReference>
<feature type="transmembrane region" description="Helical" evidence="8">
    <location>
        <begin position="699"/>
        <end position="717"/>
    </location>
</feature>
<feature type="transmembrane region" description="Helical" evidence="8">
    <location>
        <begin position="760"/>
        <end position="782"/>
    </location>
</feature>
<keyword evidence="6 8" id="KW-0472">Membrane</keyword>
<evidence type="ECO:0000256" key="7">
    <source>
        <dbReference type="SAM" id="MobiDB-lite"/>
    </source>
</evidence>
<sequence>MGCRSGVSGECVVSVARQPELTVSLLREGLCVLGPGPRVRAEGALKVQLRGPGAREGHGGHDVTGSPCFNEASMCGHGWVLALCLWMGLFSALSATPVARNGPAQTTQTTTDSGNQHPPSDIHLFWPFWVSIDVPTEARRPSSLSLPVSLTSDLQGTSHTGSTQDPRVDVTPSLAAGSASQESAVLPPDPGIGTLREGHPASTSTGELPLPEPGAAPPWEKDGAPISIDTVPSTPGMLAPSTTTNNSVLNQLLEQQSPILSPQPPQELRPKDPLSGIPAQPTPAPPPFTAGLDWSMAAFSPGTETLERENPPLFLPTEAPGQPTPVTQVRHELTSRTPGGRPMETGVGIGLSQTRMLPQDGMLTEGEREEGMHERLSQPGVKSTAGIRQGDESEVETQRGLSQIGIKTKNERRKAEVRETGTQEGLFRTGVEAETILFTVEESETGAYRELSQTRIRAGERQVHTTIASNGATIEEVVQRPTQTPVAGTQSPGPLWPTVGRGFSRKGGASHVKEEESRRPWAFTVSSDTTTTESLLTDAFPDEAEPSDPMDSPDSPRLPDCSFGPDWLCTASNTWSTASPEDATTHNQSLSPSPPLATPLTPPLLVRLHADWNGAMATWGVAWEAHVYGVGALFAIVALLSALGILGIGCLCPPGRGFLALAHLFILLACSARAFSLFYDAYGHLDRLPVPASLLLHHAPFPCLTSAFAAIFLFLSSRSPLPRSSCQRPCSLAILVLLHFGATGGTVLLLQVFPETPPCLLLLSPGSFVVVTIVLSAAYLIFRCRAWADAKHVYRLNVHTPSLTPESPQQSLRPFTNPPEAQNRAAVFAGFCVVFALACAGLQLYGILHALGLGPPSALEPWPWWGFQLGCRLCEVGVCLTLALAAAPASRPGPRPRHWPTMLCGGLCGCRGDMPAKPPPPGSGREWEKMGMCEGLGSERLPLYALVDPRLTSLEGLDLLYHGGRVLSRSDSNPGSTSDPPLFKPKGGVGSRGSSHVSLRLDADSTGDLRPPSPINLRRSIAEALFSDSLFPHGLFGPAHRRGSASLSLSGGNGPEAPPLADSSLYRTSSCQEMEAGPALIGSPINRVTSPTHWVDQRRGSGCSSSLGRQSLDGSSVVLCSSPEGHGHCQIVAGNLSQNSPDYQTAQFQRRYQALDSVSQESLDRQAEMDLAVQEEFISVCRQIDALSVCSDTIDL</sequence>
<evidence type="ECO:0000256" key="2">
    <source>
        <dbReference type="ARBA" id="ARBA00022553"/>
    </source>
</evidence>
<feature type="region of interest" description="Disordered" evidence="7">
    <location>
        <begin position="150"/>
        <end position="244"/>
    </location>
</feature>
<feature type="compositionally biased region" description="Polar residues" evidence="7">
    <location>
        <begin position="483"/>
        <end position="492"/>
    </location>
</feature>
<feature type="transmembrane region" description="Helical" evidence="8">
    <location>
        <begin position="825"/>
        <end position="845"/>
    </location>
</feature>
<feature type="transmembrane region" description="Helical" evidence="8">
    <location>
        <begin position="627"/>
        <end position="651"/>
    </location>
</feature>
<keyword evidence="3 8" id="KW-0812">Transmembrane</keyword>
<evidence type="ECO:0000256" key="4">
    <source>
        <dbReference type="ARBA" id="ARBA00022729"/>
    </source>
</evidence>
<keyword evidence="2" id="KW-0597">Phosphoprotein</keyword>
<feature type="compositionally biased region" description="Polar residues" evidence="7">
    <location>
        <begin position="969"/>
        <end position="979"/>
    </location>
</feature>
<feature type="region of interest" description="Disordered" evidence="7">
    <location>
        <begin position="259"/>
        <end position="285"/>
    </location>
</feature>
<keyword evidence="5 8" id="KW-1133">Transmembrane helix</keyword>
<evidence type="ECO:0000256" key="1">
    <source>
        <dbReference type="ARBA" id="ARBA00004141"/>
    </source>
</evidence>
<evidence type="ECO:0000313" key="11">
    <source>
        <dbReference type="Proteomes" id="UP000824540"/>
    </source>
</evidence>
<feature type="region of interest" description="Disordered" evidence="7">
    <location>
        <begin position="371"/>
        <end position="421"/>
    </location>
</feature>
<comment type="subcellular location">
    <subcellularLocation>
        <location evidence="1">Membrane</location>
        <topology evidence="1">Multi-pass membrane protein</topology>
    </subcellularLocation>
</comment>
<dbReference type="AlphaFoldDB" id="A0A8T2NB90"/>
<feature type="domain" description="Proline-rich transmembrane protein 3/4" evidence="9">
    <location>
        <begin position="597"/>
        <end position="904"/>
    </location>
</feature>
<protein>
    <recommendedName>
        <fullName evidence="9">Proline-rich transmembrane protein 3/4 domain-containing protein</fullName>
    </recommendedName>
</protein>
<keyword evidence="11" id="KW-1185">Reference proteome</keyword>
<name>A0A8T2NB90_9TELE</name>